<gene>
    <name evidence="1" type="ORF">EG343_03400</name>
</gene>
<reference evidence="1 2" key="1">
    <citation type="submission" date="2018-11" db="EMBL/GenBank/DDBJ databases">
        <title>Proposal to divide the Flavobacteriaceae and reorganize its genera based on Amino Acid Identity values calculated from whole genome sequences.</title>
        <authorList>
            <person name="Nicholson A.C."/>
            <person name="Gulvik C.A."/>
            <person name="Whitney A.M."/>
            <person name="Humrighouse B.W."/>
            <person name="Bell M."/>
            <person name="Holmes B."/>
            <person name="Steigerwalt A.G."/>
            <person name="Villarma A."/>
            <person name="Sheth M."/>
            <person name="Batra D."/>
            <person name="Pryor J."/>
            <person name="Bernardet J.-F."/>
            <person name="Hugo C."/>
            <person name="Kampfer P."/>
            <person name="Newman J."/>
            <person name="McQuiston J.R."/>
        </authorList>
    </citation>
    <scope>NUCLEOTIDE SEQUENCE [LARGE SCALE GENOMIC DNA]</scope>
    <source>
        <strain evidence="1 2">G0041</strain>
    </source>
</reference>
<dbReference type="EMBL" id="CP033923">
    <property type="protein sequence ID" value="AZA89738.1"/>
    <property type="molecule type" value="Genomic_DNA"/>
</dbReference>
<sequence length="52" mass="5841">MNNGKKLNKKELKSIKGGLQMCLDPETGRCIATGIRCAERECRYAPEPPFPF</sequence>
<dbReference type="Proteomes" id="UP000278288">
    <property type="component" value="Chromosome"/>
</dbReference>
<proteinExistence type="predicted"/>
<dbReference type="AlphaFoldDB" id="A0AAD0YKW7"/>
<name>A0AAD0YKW7_CHRNA</name>
<keyword evidence="2" id="KW-1185">Reference proteome</keyword>
<dbReference type="InterPro" id="IPR010133">
    <property type="entry name" value="Bacteriocin_signal_seq"/>
</dbReference>
<protein>
    <submittedName>
        <fullName evidence="1">Bacteriocin</fullName>
    </submittedName>
</protein>
<dbReference type="NCBIfam" id="TIGR01847">
    <property type="entry name" value="bacteriocin_sig"/>
    <property type="match status" value="1"/>
</dbReference>
<evidence type="ECO:0000313" key="2">
    <source>
        <dbReference type="Proteomes" id="UP000278288"/>
    </source>
</evidence>
<evidence type="ECO:0000313" key="1">
    <source>
        <dbReference type="EMBL" id="AZA89738.1"/>
    </source>
</evidence>
<dbReference type="KEGG" id="cnk:EG343_03400"/>
<dbReference type="RefSeq" id="WP_123856206.1">
    <property type="nucleotide sequence ID" value="NZ_CP033923.1"/>
</dbReference>
<accession>A0AAD0YKW7</accession>
<organism evidence="1 2">
    <name type="scientific">Chryseobacterium nakagawai</name>
    <dbReference type="NCBI Taxonomy" id="1241982"/>
    <lineage>
        <taxon>Bacteria</taxon>
        <taxon>Pseudomonadati</taxon>
        <taxon>Bacteroidota</taxon>
        <taxon>Flavobacteriia</taxon>
        <taxon>Flavobacteriales</taxon>
        <taxon>Weeksellaceae</taxon>
        <taxon>Chryseobacterium group</taxon>
        <taxon>Chryseobacterium</taxon>
    </lineage>
</organism>